<sequence length="456" mass="50348">MNNSFLDKNQKRFVEELKEFMRIPSVSTLPEKKGEVERAAEWVSSRLQTAGIKNVKTMETRGHPIVYGDWLSAPGKPTVLFYGHYDVQPAEPFELWDYPPFDPCIKNGRIYGRGATDMKANVLLPIIACESWLLETGELPVNVKFLFEGEEEIGSPSLSEFMEQNQTLLASDLAVSADSGQMQEAEPATMVSLRGLAGVQIDVQSAEGDLHSGLYGGAVPNAIQALTNILDSMKRKDGSIAIDGFYEHVEERTKQEREDMNKNYTGGEDFKKSTGVSHIVGEPGYTIAEQTLTRPTLDVNGIWGGFQGMGVKTVIPSTAHAKVTCRLVPNQTPDEVIEKLRNHVGAHTPKEVRAKVIPLAGRAYPYMLPHDHPGLKAVEQAVQAVEKKTPAMLRIGGSIPITGLLQNQLGVHTVQLGFSVFDEGMHAPNEFYRLSQFQKGQKVYVQLLQELNNCLS</sequence>
<evidence type="ECO:0000313" key="6">
    <source>
        <dbReference type="Proteomes" id="UP000275076"/>
    </source>
</evidence>
<feature type="domain" description="Peptidase M20 dimerisation" evidence="4">
    <location>
        <begin position="192"/>
        <end position="350"/>
    </location>
</feature>
<dbReference type="Gene3D" id="3.40.630.10">
    <property type="entry name" value="Zn peptidases"/>
    <property type="match status" value="1"/>
</dbReference>
<dbReference type="NCBIfam" id="NF005914">
    <property type="entry name" value="PRK07907.1"/>
    <property type="match status" value="1"/>
</dbReference>
<dbReference type="OrthoDB" id="9761532at2"/>
<organism evidence="5 6">
    <name type="scientific">Salibacterium salarium</name>
    <dbReference type="NCBI Taxonomy" id="284579"/>
    <lineage>
        <taxon>Bacteria</taxon>
        <taxon>Bacillati</taxon>
        <taxon>Bacillota</taxon>
        <taxon>Bacilli</taxon>
        <taxon>Bacillales</taxon>
        <taxon>Bacillaceae</taxon>
    </lineage>
</organism>
<dbReference type="NCBIfam" id="NF006053">
    <property type="entry name" value="PRK08201.1"/>
    <property type="match status" value="1"/>
</dbReference>
<evidence type="ECO:0000259" key="4">
    <source>
        <dbReference type="Pfam" id="PF07687"/>
    </source>
</evidence>
<accession>A0A428N064</accession>
<dbReference type="RefSeq" id="WP_125558283.1">
    <property type="nucleotide sequence ID" value="NZ_RBVX01000022.1"/>
</dbReference>
<evidence type="ECO:0000256" key="1">
    <source>
        <dbReference type="ARBA" id="ARBA00022670"/>
    </source>
</evidence>
<evidence type="ECO:0000256" key="3">
    <source>
        <dbReference type="ARBA" id="ARBA00022801"/>
    </source>
</evidence>
<dbReference type="PANTHER" id="PTHR43270:SF12">
    <property type="entry name" value="SUCCINYL-DIAMINOPIMELATE DESUCCINYLASE"/>
    <property type="match status" value="1"/>
</dbReference>
<keyword evidence="1" id="KW-0645">Protease</keyword>
<protein>
    <submittedName>
        <fullName evidence="5">Dipeptidase</fullName>
    </submittedName>
</protein>
<keyword evidence="2" id="KW-0479">Metal-binding</keyword>
<gene>
    <name evidence="5" type="ORF">D7Z54_19900</name>
</gene>
<evidence type="ECO:0000256" key="2">
    <source>
        <dbReference type="ARBA" id="ARBA00022723"/>
    </source>
</evidence>
<dbReference type="Pfam" id="PF01546">
    <property type="entry name" value="Peptidase_M20"/>
    <property type="match status" value="1"/>
</dbReference>
<dbReference type="Gene3D" id="3.30.70.360">
    <property type="match status" value="1"/>
</dbReference>
<dbReference type="Pfam" id="PF07687">
    <property type="entry name" value="M20_dimer"/>
    <property type="match status" value="1"/>
</dbReference>
<dbReference type="InterPro" id="IPR051458">
    <property type="entry name" value="Cyt/Met_Dipeptidase"/>
</dbReference>
<proteinExistence type="predicted"/>
<keyword evidence="3" id="KW-0378">Hydrolase</keyword>
<dbReference type="EMBL" id="RBVX01000022">
    <property type="protein sequence ID" value="RSL31702.1"/>
    <property type="molecule type" value="Genomic_DNA"/>
</dbReference>
<dbReference type="InterPro" id="IPR002933">
    <property type="entry name" value="Peptidase_M20"/>
</dbReference>
<dbReference type="PANTHER" id="PTHR43270">
    <property type="entry name" value="BETA-ALA-HIS DIPEPTIDASE"/>
    <property type="match status" value="1"/>
</dbReference>
<dbReference type="NCBIfam" id="NF006579">
    <property type="entry name" value="PRK09104.1"/>
    <property type="match status" value="1"/>
</dbReference>
<name>A0A428N064_9BACI</name>
<dbReference type="Proteomes" id="UP000275076">
    <property type="component" value="Unassembled WGS sequence"/>
</dbReference>
<dbReference type="AlphaFoldDB" id="A0A428N064"/>
<dbReference type="GO" id="GO:0006508">
    <property type="term" value="P:proteolysis"/>
    <property type="evidence" value="ECO:0007669"/>
    <property type="project" value="UniProtKB-KW"/>
</dbReference>
<dbReference type="GO" id="GO:0046872">
    <property type="term" value="F:metal ion binding"/>
    <property type="evidence" value="ECO:0007669"/>
    <property type="project" value="UniProtKB-KW"/>
</dbReference>
<dbReference type="InterPro" id="IPR011650">
    <property type="entry name" value="Peptidase_M20_dimer"/>
</dbReference>
<keyword evidence="6" id="KW-1185">Reference proteome</keyword>
<evidence type="ECO:0000313" key="5">
    <source>
        <dbReference type="EMBL" id="RSL31702.1"/>
    </source>
</evidence>
<dbReference type="GO" id="GO:0008233">
    <property type="term" value="F:peptidase activity"/>
    <property type="evidence" value="ECO:0007669"/>
    <property type="project" value="UniProtKB-KW"/>
</dbReference>
<reference evidence="5 6" key="1">
    <citation type="submission" date="2018-10" db="EMBL/GenBank/DDBJ databases">
        <title>Draft genome sequence of Bacillus salarius IM0101, isolated from a hypersaline soil in Inner Mongolia, China.</title>
        <authorList>
            <person name="Yamprayoonswat W."/>
            <person name="Boonvisut S."/>
            <person name="Jumpathong W."/>
            <person name="Sittihan S."/>
            <person name="Ruangsuj P."/>
            <person name="Wanthongcharoen S."/>
            <person name="Thongpramul N."/>
            <person name="Pimmason S."/>
            <person name="Yu B."/>
            <person name="Yasawong M."/>
        </authorList>
    </citation>
    <scope>NUCLEOTIDE SEQUENCE [LARGE SCALE GENOMIC DNA]</scope>
    <source>
        <strain evidence="5 6">IM0101</strain>
    </source>
</reference>
<comment type="caution">
    <text evidence="5">The sequence shown here is derived from an EMBL/GenBank/DDBJ whole genome shotgun (WGS) entry which is preliminary data.</text>
</comment>
<dbReference type="SUPFAM" id="SSF53187">
    <property type="entry name" value="Zn-dependent exopeptidases"/>
    <property type="match status" value="1"/>
</dbReference>